<accession>G4MLT4</accession>
<dbReference type="VEuPathDB" id="FungiDB:MGG_16368"/>
<feature type="region of interest" description="Disordered" evidence="1">
    <location>
        <begin position="1"/>
        <end position="36"/>
    </location>
</feature>
<dbReference type="GeneID" id="12986284"/>
<feature type="compositionally biased region" description="Polar residues" evidence="1">
    <location>
        <begin position="23"/>
        <end position="34"/>
    </location>
</feature>
<keyword evidence="3" id="KW-1185">Reference proteome</keyword>
<name>G4MLT4_PYRO7</name>
<reference key="2">
    <citation type="submission" date="2011-05" db="EMBL/GenBank/DDBJ databases">
        <title>The Genome Sequence of Magnaporthe oryzae 70-15.</title>
        <authorList>
            <consortium name="The Broad Institute Genome Sequencing Platform"/>
            <person name="Ma L.-J."/>
            <person name="Dead R."/>
            <person name="Young S.K."/>
            <person name="Zeng Q."/>
            <person name="Gargeya S."/>
            <person name="Fitzgerald M."/>
            <person name="Haas B."/>
            <person name="Abouelleil A."/>
            <person name="Alvarado L."/>
            <person name="Arachchi H.M."/>
            <person name="Berlin A."/>
            <person name="Brown A."/>
            <person name="Chapman S.B."/>
            <person name="Chen Z."/>
            <person name="Dunbar C."/>
            <person name="Freedman E."/>
            <person name="Gearin G."/>
            <person name="Gellesch M."/>
            <person name="Goldberg J."/>
            <person name="Griggs A."/>
            <person name="Gujja S."/>
            <person name="Heiman D."/>
            <person name="Howarth C."/>
            <person name="Larson L."/>
            <person name="Lui A."/>
            <person name="MacDonald P.J.P."/>
            <person name="Mehta T."/>
            <person name="Montmayeur A."/>
            <person name="Murphy C."/>
            <person name="Neiman D."/>
            <person name="Pearson M."/>
            <person name="Priest M."/>
            <person name="Roberts A."/>
            <person name="Saif S."/>
            <person name="Shea T."/>
            <person name="Shenoy N."/>
            <person name="Sisk P."/>
            <person name="Stolte C."/>
            <person name="Sykes S."/>
            <person name="Yandava C."/>
            <person name="Wortman J."/>
            <person name="Nusbaum C."/>
            <person name="Birren B."/>
        </authorList>
    </citation>
    <scope>NUCLEOTIDE SEQUENCE</scope>
    <source>
        <strain>70-15</strain>
    </source>
</reference>
<dbReference type="AlphaFoldDB" id="G4MLT4"/>
<proteinExistence type="predicted"/>
<evidence type="ECO:0000313" key="3">
    <source>
        <dbReference type="Proteomes" id="UP000009058"/>
    </source>
</evidence>
<dbReference type="RefSeq" id="XP_003710324.1">
    <property type="nucleotide sequence ID" value="XM_003710276.1"/>
</dbReference>
<evidence type="ECO:0000313" key="2">
    <source>
        <dbReference type="EMBL" id="EHA57712.1"/>
    </source>
</evidence>
<evidence type="ECO:0000256" key="1">
    <source>
        <dbReference type="SAM" id="MobiDB-lite"/>
    </source>
</evidence>
<protein>
    <submittedName>
        <fullName evidence="2">Uncharacterized protein</fullName>
    </submittedName>
</protein>
<gene>
    <name evidence="2" type="ORF">MGG_16368</name>
</gene>
<dbReference type="InParanoid" id="G4MLT4"/>
<dbReference type="Proteomes" id="UP000009058">
    <property type="component" value="Chromosome 1"/>
</dbReference>
<dbReference type="EMBL" id="CM001231">
    <property type="protein sequence ID" value="EHA57712.1"/>
    <property type="molecule type" value="Genomic_DNA"/>
</dbReference>
<reference evidence="2 3" key="1">
    <citation type="journal article" date="2005" name="Nature">
        <title>The genome sequence of the rice blast fungus Magnaporthe grisea.</title>
        <authorList>
            <person name="Dean R.A."/>
            <person name="Talbot N.J."/>
            <person name="Ebbole D.J."/>
            <person name="Farman M.L."/>
            <person name="Mitchell T.K."/>
            <person name="Orbach M.J."/>
            <person name="Thon M."/>
            <person name="Kulkarni R."/>
            <person name="Xu J.R."/>
            <person name="Pan H."/>
            <person name="Read N.D."/>
            <person name="Lee Y.H."/>
            <person name="Carbone I."/>
            <person name="Brown D."/>
            <person name="Oh Y.Y."/>
            <person name="Donofrio N."/>
            <person name="Jeong J.S."/>
            <person name="Soanes D.M."/>
            <person name="Djonovic S."/>
            <person name="Kolomiets E."/>
            <person name="Rehmeyer C."/>
            <person name="Li W."/>
            <person name="Harding M."/>
            <person name="Kim S."/>
            <person name="Lebrun M.H."/>
            <person name="Bohnert H."/>
            <person name="Coughlan S."/>
            <person name="Butler J."/>
            <person name="Calvo S."/>
            <person name="Ma L.J."/>
            <person name="Nicol R."/>
            <person name="Purcell S."/>
            <person name="Nusbaum C."/>
            <person name="Galagan J.E."/>
            <person name="Birren B.W."/>
        </authorList>
    </citation>
    <scope>NUCLEOTIDE SEQUENCE [LARGE SCALE GENOMIC DNA]</scope>
    <source>
        <strain evidence="3">70-15 / ATCC MYA-4617 / FGSC 8958</strain>
    </source>
</reference>
<dbReference type="KEGG" id="mgr:MGG_16368"/>
<sequence>RRPVKIHFDGVSSSAESGIGLSNPPTGKSGNRSSIRAGRCREGRANLSYLQVYLGTLITCSWVSMAQAGRQRLTRALFA</sequence>
<organism evidence="2 3">
    <name type="scientific">Pyricularia oryzae (strain 70-15 / ATCC MYA-4617 / FGSC 8958)</name>
    <name type="common">Rice blast fungus</name>
    <name type="synonym">Magnaporthe oryzae</name>
    <dbReference type="NCBI Taxonomy" id="242507"/>
    <lineage>
        <taxon>Eukaryota</taxon>
        <taxon>Fungi</taxon>
        <taxon>Dikarya</taxon>
        <taxon>Ascomycota</taxon>
        <taxon>Pezizomycotina</taxon>
        <taxon>Sordariomycetes</taxon>
        <taxon>Sordariomycetidae</taxon>
        <taxon>Magnaporthales</taxon>
        <taxon>Pyriculariaceae</taxon>
        <taxon>Pyricularia</taxon>
    </lineage>
</organism>
<feature type="non-terminal residue" evidence="2">
    <location>
        <position position="1"/>
    </location>
</feature>
<dbReference type="HOGENOM" id="CLU_2612506_0_0_1"/>